<protein>
    <submittedName>
        <fullName evidence="1">Uncharacterized protein</fullName>
    </submittedName>
</protein>
<dbReference type="Proteomes" id="UP000028007">
    <property type="component" value="Unassembled WGS sequence"/>
</dbReference>
<keyword evidence="2" id="KW-1185">Reference proteome</keyword>
<comment type="caution">
    <text evidence="1">The sequence shown here is derived from an EMBL/GenBank/DDBJ whole genome shotgun (WGS) entry which is preliminary data.</text>
</comment>
<accession>A0A081PHK1</accession>
<organism evidence="1 2">
    <name type="scientific">Pedobacter antarcticus 4BY</name>
    <dbReference type="NCBI Taxonomy" id="1358423"/>
    <lineage>
        <taxon>Bacteria</taxon>
        <taxon>Pseudomonadati</taxon>
        <taxon>Bacteroidota</taxon>
        <taxon>Sphingobacteriia</taxon>
        <taxon>Sphingobacteriales</taxon>
        <taxon>Sphingobacteriaceae</taxon>
        <taxon>Pedobacter</taxon>
    </lineage>
</organism>
<evidence type="ECO:0000313" key="1">
    <source>
        <dbReference type="EMBL" id="KEQ30174.1"/>
    </source>
</evidence>
<dbReference type="EMBL" id="JNFF01000048">
    <property type="protein sequence ID" value="KEQ30174.1"/>
    <property type="molecule type" value="Genomic_DNA"/>
</dbReference>
<sequence>MFSMLAICSYSQNQSKSTAMKKQNGSVCSDDCTAKNKSDQMSCKLTSPELQKRKETVIASLKQQILEKKELQNGYAFKFKGTDEILDELTEFIKTERECCDFFTFAMSIGGDKKEAWLELTGANGVKEFITAELGF</sequence>
<dbReference type="AlphaFoldDB" id="A0A081PHK1"/>
<name>A0A081PHK1_9SPHI</name>
<dbReference type="eggNOG" id="ENOG5033BWW">
    <property type="taxonomic scope" value="Bacteria"/>
</dbReference>
<gene>
    <name evidence="1" type="ORF">N180_06500</name>
</gene>
<proteinExistence type="predicted"/>
<reference evidence="1 2" key="1">
    <citation type="journal article" date="1992" name="Int. J. Syst. Bacteriol.">
        <title>Sphingobacterium antarcticus sp. nov. a Psychrotrophic Bacterium from the Soils of Schirmacher Oasis, Antarctica.</title>
        <authorList>
            <person name="Shivaji S."/>
            <person name="Ray M.K."/>
            <person name="Rao N.S."/>
            <person name="Saiserr L."/>
            <person name="Jagannadham M.V."/>
            <person name="Kumar G.S."/>
            <person name="Reddy G."/>
            <person name="Bhargava P.M."/>
        </authorList>
    </citation>
    <scope>NUCLEOTIDE SEQUENCE [LARGE SCALE GENOMIC DNA]</scope>
    <source>
        <strain evidence="1 2">4BY</strain>
    </source>
</reference>
<evidence type="ECO:0000313" key="2">
    <source>
        <dbReference type="Proteomes" id="UP000028007"/>
    </source>
</evidence>